<organism evidence="2 3">
    <name type="scientific">Carboxylicivirga marina</name>
    <dbReference type="NCBI Taxonomy" id="2800988"/>
    <lineage>
        <taxon>Bacteria</taxon>
        <taxon>Pseudomonadati</taxon>
        <taxon>Bacteroidota</taxon>
        <taxon>Bacteroidia</taxon>
        <taxon>Marinilabiliales</taxon>
        <taxon>Marinilabiliaceae</taxon>
        <taxon>Carboxylicivirga</taxon>
    </lineage>
</organism>
<name>A0ABS1HIY2_9BACT</name>
<comment type="caution">
    <text evidence="2">The sequence shown here is derived from an EMBL/GenBank/DDBJ whole genome shotgun (WGS) entry which is preliminary data.</text>
</comment>
<dbReference type="RefSeq" id="WP_200464486.1">
    <property type="nucleotide sequence ID" value="NZ_JAENRR010000014.1"/>
</dbReference>
<accession>A0ABS1HIY2</accession>
<dbReference type="Gene3D" id="3.40.50.10420">
    <property type="entry name" value="NagB/RpiA/CoA transferase-like"/>
    <property type="match status" value="1"/>
</dbReference>
<dbReference type="InterPro" id="IPR037171">
    <property type="entry name" value="NagB/RpiA_transferase-like"/>
</dbReference>
<feature type="domain" description="LUD" evidence="1">
    <location>
        <begin position="109"/>
        <end position="209"/>
    </location>
</feature>
<protein>
    <submittedName>
        <fullName evidence="2">LUD domain-containing protein</fullName>
    </submittedName>
</protein>
<dbReference type="PANTHER" id="PTHR43682:SF1">
    <property type="entry name" value="LACTATE UTILIZATION PROTEIN C"/>
    <property type="match status" value="1"/>
</dbReference>
<gene>
    <name evidence="2" type="ORF">JIV24_07900</name>
</gene>
<evidence type="ECO:0000313" key="3">
    <source>
        <dbReference type="Proteomes" id="UP000605676"/>
    </source>
</evidence>
<dbReference type="InterPro" id="IPR003741">
    <property type="entry name" value="LUD_dom"/>
</dbReference>
<evidence type="ECO:0000259" key="1">
    <source>
        <dbReference type="Pfam" id="PF02589"/>
    </source>
</evidence>
<dbReference type="PANTHER" id="PTHR43682">
    <property type="entry name" value="LACTATE UTILIZATION PROTEIN C"/>
    <property type="match status" value="1"/>
</dbReference>
<dbReference type="SUPFAM" id="SSF100950">
    <property type="entry name" value="NagB/RpiA/CoA transferase-like"/>
    <property type="match status" value="1"/>
</dbReference>
<keyword evidence="3" id="KW-1185">Reference proteome</keyword>
<proteinExistence type="predicted"/>
<dbReference type="Pfam" id="PF02589">
    <property type="entry name" value="LUD_dom"/>
    <property type="match status" value="1"/>
</dbReference>
<dbReference type="Proteomes" id="UP000605676">
    <property type="component" value="Unassembled WGS sequence"/>
</dbReference>
<dbReference type="EMBL" id="JAENRR010000014">
    <property type="protein sequence ID" value="MBK3517258.1"/>
    <property type="molecule type" value="Genomic_DNA"/>
</dbReference>
<evidence type="ECO:0000313" key="2">
    <source>
        <dbReference type="EMBL" id="MBK3517258.1"/>
    </source>
</evidence>
<sequence>MKNNIKDTSDKARANILNRLKHADINKGGLIPERGRSADVFPVPENLLDTFIEEFEKVNGQVFVCNNDEEFTNHFESERVSKGWTNIICKDDELKVLLPEESLLTDDSKMDDIGVGITACEYLIARTGSIMISAAGLSGRLLNVFPPVHVVVAHENQLVAFLDDAIEKFSAKYSDNWPSQATIVTGPSRTADIEKTLVMGAHGPKELILFVRKY</sequence>
<dbReference type="InterPro" id="IPR024185">
    <property type="entry name" value="FTHF_cligase-like_sf"/>
</dbReference>
<reference evidence="2 3" key="1">
    <citation type="submission" date="2021-01" db="EMBL/GenBank/DDBJ databases">
        <title>Carboxyliciviraga sp.nov., isolated from coastal sediments.</title>
        <authorList>
            <person name="Lu D."/>
            <person name="Zhang T."/>
        </authorList>
    </citation>
    <scope>NUCLEOTIDE SEQUENCE [LARGE SCALE GENOMIC DNA]</scope>
    <source>
        <strain evidence="2 3">N1Y132</strain>
    </source>
</reference>